<dbReference type="EMBL" id="CP046566">
    <property type="protein sequence ID" value="QGW28327.1"/>
    <property type="molecule type" value="Genomic_DNA"/>
</dbReference>
<dbReference type="RefSeq" id="WP_157478684.1">
    <property type="nucleotide sequence ID" value="NZ_CP046566.1"/>
</dbReference>
<accession>A0A6I6G7I5</accession>
<keyword evidence="3" id="KW-1185">Reference proteome</keyword>
<evidence type="ECO:0000256" key="1">
    <source>
        <dbReference type="SAM" id="SignalP"/>
    </source>
</evidence>
<gene>
    <name evidence="2" type="ORF">GLV81_09655</name>
</gene>
<organism evidence="2 3">
    <name type="scientific">Phnomibacter ginsenosidimutans</name>
    <dbReference type="NCBI Taxonomy" id="2676868"/>
    <lineage>
        <taxon>Bacteria</taxon>
        <taxon>Pseudomonadati</taxon>
        <taxon>Bacteroidota</taxon>
        <taxon>Chitinophagia</taxon>
        <taxon>Chitinophagales</taxon>
        <taxon>Chitinophagaceae</taxon>
        <taxon>Phnomibacter</taxon>
    </lineage>
</organism>
<protein>
    <recommendedName>
        <fullName evidence="4">Lipoprotein</fullName>
    </recommendedName>
</protein>
<dbReference type="Proteomes" id="UP000426027">
    <property type="component" value="Chromosome"/>
</dbReference>
<evidence type="ECO:0008006" key="4">
    <source>
        <dbReference type="Google" id="ProtNLM"/>
    </source>
</evidence>
<reference evidence="2 3" key="1">
    <citation type="submission" date="2019-11" db="EMBL/GenBank/DDBJ databases">
        <authorList>
            <person name="Im W.T."/>
        </authorList>
    </citation>
    <scope>NUCLEOTIDE SEQUENCE [LARGE SCALE GENOMIC DNA]</scope>
    <source>
        <strain evidence="2 3">SB-02</strain>
    </source>
</reference>
<proteinExistence type="predicted"/>
<sequence length="325" mass="36458">MKKNLLKQLSLLASVCCMMALLTACNGSHKKSMKGDEEVTVKDFVAFFDPVKLPISFTDTIFKNKLTDSARIEYKVFTQMLGDTILKPLYKKEKPKIYAMGQFKNGDAETYLLLQTKGTKNAVYIVAVDENMVPKASMMLLASKGSTTATDLVTIDKKFTITTVDEYKKSNGELTTFSSVYAYNTAGLFMVIMNDGLKKGEIVEFVNPIDTFPQTQPNTGDYGSNKQNFISIRDGDTPKKFQFFLYMNKSSLCTAELKGEARWVTKDSAVFDSNNDGCKVAFKFSKRNIRIMELEGCGSKRPMECSFNASYNRIQKPVASKKKKK</sequence>
<name>A0A6I6G7I5_9BACT</name>
<dbReference type="PROSITE" id="PS51257">
    <property type="entry name" value="PROKAR_LIPOPROTEIN"/>
    <property type="match status" value="1"/>
</dbReference>
<keyword evidence="1" id="KW-0732">Signal</keyword>
<evidence type="ECO:0000313" key="3">
    <source>
        <dbReference type="Proteomes" id="UP000426027"/>
    </source>
</evidence>
<feature type="chain" id="PRO_5026169416" description="Lipoprotein" evidence="1">
    <location>
        <begin position="25"/>
        <end position="325"/>
    </location>
</feature>
<dbReference type="AlphaFoldDB" id="A0A6I6G7I5"/>
<dbReference type="KEGG" id="fls:GLV81_09655"/>
<feature type="signal peptide" evidence="1">
    <location>
        <begin position="1"/>
        <end position="24"/>
    </location>
</feature>
<evidence type="ECO:0000313" key="2">
    <source>
        <dbReference type="EMBL" id="QGW28327.1"/>
    </source>
</evidence>